<gene>
    <name evidence="7" type="ORF">V8247_00085</name>
</gene>
<name>A0ABZ2J3F2_9CHLR</name>
<dbReference type="InterPro" id="IPR045864">
    <property type="entry name" value="aa-tRNA-synth_II/BPL/LPL"/>
</dbReference>
<evidence type="ECO:0000256" key="3">
    <source>
        <dbReference type="ARBA" id="ARBA00022840"/>
    </source>
</evidence>
<evidence type="ECO:0000256" key="2">
    <source>
        <dbReference type="ARBA" id="ARBA00022741"/>
    </source>
</evidence>
<evidence type="ECO:0000256" key="1">
    <source>
        <dbReference type="ARBA" id="ARBA00022598"/>
    </source>
</evidence>
<dbReference type="Proteomes" id="UP001375370">
    <property type="component" value="Chromosome"/>
</dbReference>
<dbReference type="InterPro" id="IPR003142">
    <property type="entry name" value="BPL_C"/>
</dbReference>
<dbReference type="InterPro" id="IPR004143">
    <property type="entry name" value="BPL_LPL_catalytic"/>
</dbReference>
<accession>A0ABZ2J3F2</accession>
<keyword evidence="2" id="KW-0547">Nucleotide-binding</keyword>
<dbReference type="RefSeq" id="WP_338737543.1">
    <property type="nucleotide sequence ID" value="NZ_CP146612.1"/>
</dbReference>
<dbReference type="PROSITE" id="PS51733">
    <property type="entry name" value="BPL_LPL_CATALYTIC"/>
    <property type="match status" value="1"/>
</dbReference>
<dbReference type="EC" id="6.3.4.15" evidence="5"/>
<feature type="domain" description="BPL/LPL catalytic" evidence="6">
    <location>
        <begin position="7"/>
        <end position="193"/>
    </location>
</feature>
<dbReference type="PANTHER" id="PTHR12835:SF5">
    <property type="entry name" value="BIOTIN--PROTEIN LIGASE"/>
    <property type="match status" value="1"/>
</dbReference>
<dbReference type="InterPro" id="IPR008988">
    <property type="entry name" value="Transcriptional_repressor_C"/>
</dbReference>
<dbReference type="Pfam" id="PF03099">
    <property type="entry name" value="BPL_LplA_LipB"/>
    <property type="match status" value="1"/>
</dbReference>
<reference evidence="7 8" key="1">
    <citation type="submission" date="2024-03" db="EMBL/GenBank/DDBJ databases">
        <title>A Dehalogenimonas Isolated from Estuarine Sediments Dihaloeliminates Chlorinated Alkanes.</title>
        <authorList>
            <person name="Yang Y."/>
            <person name="Wang H."/>
        </authorList>
    </citation>
    <scope>NUCLEOTIDE SEQUENCE [LARGE SCALE GENOMIC DNA]</scope>
    <source>
        <strain evidence="7 8">W</strain>
    </source>
</reference>
<protein>
    <recommendedName>
        <fullName evidence="5">biotin--[biotin carboxyl-carrier protein] ligase</fullName>
        <ecNumber evidence="5">6.3.4.15</ecNumber>
    </recommendedName>
</protein>
<evidence type="ECO:0000313" key="7">
    <source>
        <dbReference type="EMBL" id="WWX25402.1"/>
    </source>
</evidence>
<evidence type="ECO:0000256" key="4">
    <source>
        <dbReference type="ARBA" id="ARBA00023267"/>
    </source>
</evidence>
<evidence type="ECO:0000313" key="8">
    <source>
        <dbReference type="Proteomes" id="UP001375370"/>
    </source>
</evidence>
<dbReference type="Gene3D" id="2.30.30.100">
    <property type="match status" value="1"/>
</dbReference>
<dbReference type="Gene3D" id="3.30.930.10">
    <property type="entry name" value="Bira Bifunctional Protein, Domain 2"/>
    <property type="match status" value="1"/>
</dbReference>
<keyword evidence="1 7" id="KW-0436">Ligase</keyword>
<keyword evidence="3" id="KW-0067">ATP-binding</keyword>
<evidence type="ECO:0000256" key="5">
    <source>
        <dbReference type="ARBA" id="ARBA00024227"/>
    </source>
</evidence>
<dbReference type="NCBIfam" id="TIGR00121">
    <property type="entry name" value="birA_ligase"/>
    <property type="match status" value="1"/>
</dbReference>
<dbReference type="Pfam" id="PF02237">
    <property type="entry name" value="BPL_C"/>
    <property type="match status" value="1"/>
</dbReference>
<keyword evidence="8" id="KW-1185">Reference proteome</keyword>
<dbReference type="SUPFAM" id="SSF55681">
    <property type="entry name" value="Class II aaRS and biotin synthetases"/>
    <property type="match status" value="1"/>
</dbReference>
<proteinExistence type="predicted"/>
<dbReference type="GO" id="GO:0004077">
    <property type="term" value="F:biotin--[biotin carboxyl-carrier protein] ligase activity"/>
    <property type="evidence" value="ECO:0007669"/>
    <property type="project" value="UniProtKB-EC"/>
</dbReference>
<dbReference type="SUPFAM" id="SSF50037">
    <property type="entry name" value="C-terminal domain of transcriptional repressors"/>
    <property type="match status" value="1"/>
</dbReference>
<dbReference type="PANTHER" id="PTHR12835">
    <property type="entry name" value="BIOTIN PROTEIN LIGASE"/>
    <property type="match status" value="1"/>
</dbReference>
<organism evidence="7 8">
    <name type="scientific">Candidatus Dehalogenimonas loeffleri</name>
    <dbReference type="NCBI Taxonomy" id="3127115"/>
    <lineage>
        <taxon>Bacteria</taxon>
        <taxon>Bacillati</taxon>
        <taxon>Chloroflexota</taxon>
        <taxon>Dehalococcoidia</taxon>
        <taxon>Dehalococcoidales</taxon>
        <taxon>Dehalococcoidaceae</taxon>
        <taxon>Dehalogenimonas</taxon>
    </lineage>
</organism>
<dbReference type="CDD" id="cd16442">
    <property type="entry name" value="BPL"/>
    <property type="match status" value="1"/>
</dbReference>
<dbReference type="EMBL" id="CP146612">
    <property type="protein sequence ID" value="WWX25402.1"/>
    <property type="molecule type" value="Genomic_DNA"/>
</dbReference>
<evidence type="ECO:0000259" key="6">
    <source>
        <dbReference type="PROSITE" id="PS51733"/>
    </source>
</evidence>
<keyword evidence="4" id="KW-0092">Biotin</keyword>
<dbReference type="InterPro" id="IPR004408">
    <property type="entry name" value="Biotin_CoA_COase_ligase"/>
</dbReference>
<sequence>MAEINQTNVERALGGCRWVQHILTYDNVNSTMDVAREAATSGAPEATVVMAACQSRGRGRLARSWSSPEGSLSLSILLYPSEDKLQSLTMMAGLAVARAISDAALIQVDLKWPNDLLIRGRKVGGILVESGYVEGRQFAVIGIGINVNLDAMKFAEIADIATSLSVESGAEVDVLKLLRGIIVEAEALYVNFNSQGIYNEWRQRLVTLGCRVTAVTGKAIIEGLAEDVKMDGSLIIRSDDGRSHNIIAGDVMLRHVS</sequence>